<sequence>MQKFGHHMSRYASCCITCIVLVSFNVCAFSNAKTEVSLARLKRKSEKEVSSPFRELSTIGDCMEILEAMEGVNDDAHVKAFDKFTNLDWRKMFLKMLDPQDHREECGSIAY</sequence>
<accession>A0A251QDH0</accession>
<gene>
    <name evidence="1" type="ORF">PRUPE_2G094900</name>
</gene>
<dbReference type="EMBL" id="CM007652">
    <property type="protein sequence ID" value="ONI21867.1"/>
    <property type="molecule type" value="Genomic_DNA"/>
</dbReference>
<organism evidence="1 2">
    <name type="scientific">Prunus persica</name>
    <name type="common">Peach</name>
    <name type="synonym">Amygdalus persica</name>
    <dbReference type="NCBI Taxonomy" id="3760"/>
    <lineage>
        <taxon>Eukaryota</taxon>
        <taxon>Viridiplantae</taxon>
        <taxon>Streptophyta</taxon>
        <taxon>Embryophyta</taxon>
        <taxon>Tracheophyta</taxon>
        <taxon>Spermatophyta</taxon>
        <taxon>Magnoliopsida</taxon>
        <taxon>eudicotyledons</taxon>
        <taxon>Gunneridae</taxon>
        <taxon>Pentapetalae</taxon>
        <taxon>rosids</taxon>
        <taxon>fabids</taxon>
        <taxon>Rosales</taxon>
        <taxon>Rosaceae</taxon>
        <taxon>Amygdaloideae</taxon>
        <taxon>Amygdaleae</taxon>
        <taxon>Prunus</taxon>
    </lineage>
</organism>
<evidence type="ECO:0000313" key="1">
    <source>
        <dbReference type="EMBL" id="ONI21867.1"/>
    </source>
</evidence>
<evidence type="ECO:0000313" key="2">
    <source>
        <dbReference type="Proteomes" id="UP000006882"/>
    </source>
</evidence>
<proteinExistence type="predicted"/>
<keyword evidence="2" id="KW-1185">Reference proteome</keyword>
<protein>
    <submittedName>
        <fullName evidence="1">Uncharacterized protein</fullName>
    </submittedName>
</protein>
<dbReference type="Gramene" id="ONI21867">
    <property type="protein sequence ID" value="ONI21867"/>
    <property type="gene ID" value="PRUPE_2G094900"/>
</dbReference>
<dbReference type="Proteomes" id="UP000006882">
    <property type="component" value="Chromosome G2"/>
</dbReference>
<name>A0A251QDH0_PRUPE</name>
<dbReference type="AlphaFoldDB" id="A0A251QDH0"/>
<reference evidence="1 2" key="1">
    <citation type="journal article" date="2013" name="Nat. Genet.">
        <title>The high-quality draft genome of peach (Prunus persica) identifies unique patterns of genetic diversity, domestication and genome evolution.</title>
        <authorList>
            <consortium name="International Peach Genome Initiative"/>
            <person name="Verde I."/>
            <person name="Abbott A.G."/>
            <person name="Scalabrin S."/>
            <person name="Jung S."/>
            <person name="Shu S."/>
            <person name="Marroni F."/>
            <person name="Zhebentyayeva T."/>
            <person name="Dettori M.T."/>
            <person name="Grimwood J."/>
            <person name="Cattonaro F."/>
            <person name="Zuccolo A."/>
            <person name="Rossini L."/>
            <person name="Jenkins J."/>
            <person name="Vendramin E."/>
            <person name="Meisel L.A."/>
            <person name="Decroocq V."/>
            <person name="Sosinski B."/>
            <person name="Prochnik S."/>
            <person name="Mitros T."/>
            <person name="Policriti A."/>
            <person name="Cipriani G."/>
            <person name="Dondini L."/>
            <person name="Ficklin S."/>
            <person name="Goodstein D.M."/>
            <person name="Xuan P."/>
            <person name="Del Fabbro C."/>
            <person name="Aramini V."/>
            <person name="Copetti D."/>
            <person name="Gonzalez S."/>
            <person name="Horner D.S."/>
            <person name="Falchi R."/>
            <person name="Lucas S."/>
            <person name="Mica E."/>
            <person name="Maldonado J."/>
            <person name="Lazzari B."/>
            <person name="Bielenberg D."/>
            <person name="Pirona R."/>
            <person name="Miculan M."/>
            <person name="Barakat A."/>
            <person name="Testolin R."/>
            <person name="Stella A."/>
            <person name="Tartarini S."/>
            <person name="Tonutti P."/>
            <person name="Arus P."/>
            <person name="Orellana A."/>
            <person name="Wells C."/>
            <person name="Main D."/>
            <person name="Vizzotto G."/>
            <person name="Silva H."/>
            <person name="Salamini F."/>
            <person name="Schmutz J."/>
            <person name="Morgante M."/>
            <person name="Rokhsar D.S."/>
        </authorList>
    </citation>
    <scope>NUCLEOTIDE SEQUENCE [LARGE SCALE GENOMIC DNA]</scope>
    <source>
        <strain evidence="2">cv. Nemared</strain>
    </source>
</reference>